<keyword evidence="1" id="KW-0813">Transport</keyword>
<feature type="transmembrane region" description="Helical" evidence="1">
    <location>
        <begin position="12"/>
        <end position="31"/>
    </location>
</feature>
<feature type="transmembrane region" description="Helical" evidence="1">
    <location>
        <begin position="74"/>
        <end position="99"/>
    </location>
</feature>
<keyword evidence="3" id="KW-1185">Reference proteome</keyword>
<evidence type="ECO:0000256" key="1">
    <source>
        <dbReference type="HAMAP-Rule" id="MF_02088"/>
    </source>
</evidence>
<comment type="function">
    <text evidence="1">Involved in the import of queuosine (Q) precursors, required for Q precursor salvage.</text>
</comment>
<sequence>MTNEPTSISVPRGLFIISVLYGGMASLAGILGNKLVSLEPLPLAVEAGIFAFILLVVLSSATAEIYGRATANRLVLFGFIPIIVSMILIQLVLALPPASFWEEEKRDAFDIILNQSTRLMFAGILAYGASQLLNVFLITRLKGESGRFLWLRSMIAGVTSQALDTLIFITVAFYGVVPLMKIMPGQLLAKIVLSAAFVPPLVYAIVALIKRLDAEKPQ</sequence>
<feature type="transmembrane region" description="Helical" evidence="1">
    <location>
        <begin position="149"/>
        <end position="175"/>
    </location>
</feature>
<dbReference type="Pfam" id="PF02592">
    <property type="entry name" value="Vut_1"/>
    <property type="match status" value="1"/>
</dbReference>
<dbReference type="GO" id="GO:0022857">
    <property type="term" value="F:transmembrane transporter activity"/>
    <property type="evidence" value="ECO:0007669"/>
    <property type="project" value="UniProtKB-UniRule"/>
</dbReference>
<dbReference type="NCBIfam" id="TIGR00697">
    <property type="entry name" value="queuosine precursor transporter"/>
    <property type="match status" value="1"/>
</dbReference>
<gene>
    <name evidence="2" type="ORF">HF685_05115</name>
</gene>
<evidence type="ECO:0000313" key="2">
    <source>
        <dbReference type="EMBL" id="QJB68736.1"/>
    </source>
</evidence>
<protein>
    <recommendedName>
        <fullName evidence="1">Probable queuosine precursor transporter</fullName>
        <shortName evidence="1">Q precursor transporter</shortName>
    </recommendedName>
</protein>
<reference evidence="2 3" key="1">
    <citation type="submission" date="2020-04" db="EMBL/GenBank/DDBJ databases">
        <title>Genome sequence for Sphingorhabdus sp. strain M1.</title>
        <authorList>
            <person name="Park S.-J."/>
        </authorList>
    </citation>
    <scope>NUCLEOTIDE SEQUENCE [LARGE SCALE GENOMIC DNA]</scope>
    <source>
        <strain evidence="2 3">JK6</strain>
    </source>
</reference>
<comment type="similarity">
    <text evidence="1">Belongs to the vitamin uptake transporter (VUT/ECF) (TC 2.A.88) family. Q precursor transporter subfamily.</text>
</comment>
<dbReference type="AlphaFoldDB" id="A0A6H2DM47"/>
<feature type="transmembrane region" description="Helical" evidence="1">
    <location>
        <begin position="43"/>
        <end position="62"/>
    </location>
</feature>
<dbReference type="GO" id="GO:0005886">
    <property type="term" value="C:plasma membrane"/>
    <property type="evidence" value="ECO:0007669"/>
    <property type="project" value="UniProtKB-SubCell"/>
</dbReference>
<dbReference type="HAMAP" id="MF_02088">
    <property type="entry name" value="Q_prec_transport"/>
    <property type="match status" value="1"/>
</dbReference>
<evidence type="ECO:0000313" key="3">
    <source>
        <dbReference type="Proteomes" id="UP000501600"/>
    </source>
</evidence>
<dbReference type="KEGG" id="phao:HF685_05115"/>
<keyword evidence="1" id="KW-0997">Cell inner membrane</keyword>
<organism evidence="2 3">
    <name type="scientific">Parasphingorhabdus halotolerans</name>
    <dbReference type="NCBI Taxonomy" id="2725558"/>
    <lineage>
        <taxon>Bacteria</taxon>
        <taxon>Pseudomonadati</taxon>
        <taxon>Pseudomonadota</taxon>
        <taxon>Alphaproteobacteria</taxon>
        <taxon>Sphingomonadales</taxon>
        <taxon>Sphingomonadaceae</taxon>
        <taxon>Parasphingorhabdus</taxon>
    </lineage>
</organism>
<comment type="subcellular location">
    <subcellularLocation>
        <location evidence="1">Cell inner membrane</location>
        <topology evidence="1">Multi-pass membrane protein</topology>
    </subcellularLocation>
</comment>
<dbReference type="Proteomes" id="UP000501600">
    <property type="component" value="Chromosome"/>
</dbReference>
<dbReference type="PANTHER" id="PTHR34300:SF2">
    <property type="entry name" value="QUEUOSINE PRECURSOR TRANSPORTER-RELATED"/>
    <property type="match status" value="1"/>
</dbReference>
<dbReference type="PANTHER" id="PTHR34300">
    <property type="entry name" value="QUEUOSINE PRECURSOR TRANSPORTER-RELATED"/>
    <property type="match status" value="1"/>
</dbReference>
<keyword evidence="1" id="KW-0812">Transmembrane</keyword>
<dbReference type="InterPro" id="IPR003744">
    <property type="entry name" value="YhhQ"/>
</dbReference>
<feature type="transmembrane region" description="Helical" evidence="1">
    <location>
        <begin position="187"/>
        <end position="209"/>
    </location>
</feature>
<accession>A0A6H2DM47</accession>
<keyword evidence="1" id="KW-0472">Membrane</keyword>
<keyword evidence="1" id="KW-1133">Transmembrane helix</keyword>
<name>A0A6H2DM47_9SPHN</name>
<feature type="transmembrane region" description="Helical" evidence="1">
    <location>
        <begin position="119"/>
        <end position="137"/>
    </location>
</feature>
<dbReference type="RefSeq" id="WP_168818578.1">
    <property type="nucleotide sequence ID" value="NZ_CP051217.1"/>
</dbReference>
<proteinExistence type="inferred from homology"/>
<keyword evidence="1" id="KW-1003">Cell membrane</keyword>
<dbReference type="EMBL" id="CP051217">
    <property type="protein sequence ID" value="QJB68736.1"/>
    <property type="molecule type" value="Genomic_DNA"/>
</dbReference>